<dbReference type="GO" id="GO:0034993">
    <property type="term" value="C:meiotic nuclear membrane microtubule tethering complex"/>
    <property type="evidence" value="ECO:0007669"/>
    <property type="project" value="TreeGrafter"/>
</dbReference>
<dbReference type="OMA" id="HPDYTCM"/>
<reference evidence="6" key="2">
    <citation type="submission" date="2025-08" db="UniProtKB">
        <authorList>
            <consortium name="Ensembl"/>
        </authorList>
    </citation>
    <scope>IDENTIFICATION</scope>
</reference>
<dbReference type="InterPro" id="IPR012919">
    <property type="entry name" value="SUN_dom"/>
</dbReference>
<dbReference type="PANTHER" id="PTHR12911">
    <property type="entry name" value="SAD1/UNC-84-LIKE PROTEIN-RELATED"/>
    <property type="match status" value="1"/>
</dbReference>
<organism evidence="6 7">
    <name type="scientific">Sparus aurata</name>
    <name type="common">Gilthead sea bream</name>
    <dbReference type="NCBI Taxonomy" id="8175"/>
    <lineage>
        <taxon>Eukaryota</taxon>
        <taxon>Metazoa</taxon>
        <taxon>Chordata</taxon>
        <taxon>Craniata</taxon>
        <taxon>Vertebrata</taxon>
        <taxon>Euteleostomi</taxon>
        <taxon>Actinopterygii</taxon>
        <taxon>Neopterygii</taxon>
        <taxon>Teleostei</taxon>
        <taxon>Neoteleostei</taxon>
        <taxon>Acanthomorphata</taxon>
        <taxon>Eupercaria</taxon>
        <taxon>Spariformes</taxon>
        <taxon>Sparidae</taxon>
        <taxon>Sparus</taxon>
    </lineage>
</organism>
<dbReference type="Proteomes" id="UP000472265">
    <property type="component" value="Chromosome 20"/>
</dbReference>
<dbReference type="AlphaFoldDB" id="A0A671Y319"/>
<keyword evidence="3" id="KW-1133">Transmembrane helix</keyword>
<protein>
    <recommendedName>
        <fullName evidence="5">SUN domain-containing protein</fullName>
    </recommendedName>
</protein>
<dbReference type="PROSITE" id="PS51469">
    <property type="entry name" value="SUN"/>
    <property type="match status" value="1"/>
</dbReference>
<proteinExistence type="predicted"/>
<evidence type="ECO:0000256" key="1">
    <source>
        <dbReference type="ARBA" id="ARBA00004540"/>
    </source>
</evidence>
<comment type="subcellular location">
    <subcellularLocation>
        <location evidence="1">Nucleus inner membrane</location>
    </subcellularLocation>
</comment>
<name>A0A671Y319_SPAAU</name>
<dbReference type="InParanoid" id="A0A671Y319"/>
<sequence>SSFPADRSLIARFLQDVHVIVQNALRLFSQDRTGLADYALESGGQKLRARTCISDLLVLGSKGFLVIRLSMRILPTAFSLEHIPKSLAPSGTLRSAPRDFSVYVRETRQQKCAFWIQERGELLGTYTYDEDGEALQTYSNREVRAVQVLSNWGHPDYTCMYRFRVHGTPGDL</sequence>
<dbReference type="Ensembl" id="ENSSAUT00010060817.1">
    <property type="protein sequence ID" value="ENSSAUP00010057929.1"/>
    <property type="gene ID" value="ENSSAUG00010023678.1"/>
</dbReference>
<dbReference type="GO" id="GO:0043495">
    <property type="term" value="F:protein-membrane adaptor activity"/>
    <property type="evidence" value="ECO:0007669"/>
    <property type="project" value="TreeGrafter"/>
</dbReference>
<evidence type="ECO:0000256" key="3">
    <source>
        <dbReference type="ARBA" id="ARBA00022989"/>
    </source>
</evidence>
<keyword evidence="4" id="KW-0472">Membrane</keyword>
<evidence type="ECO:0000259" key="5">
    <source>
        <dbReference type="PROSITE" id="PS51469"/>
    </source>
</evidence>
<reference evidence="6" key="3">
    <citation type="submission" date="2025-09" db="UniProtKB">
        <authorList>
            <consortium name="Ensembl"/>
        </authorList>
    </citation>
    <scope>IDENTIFICATION</scope>
</reference>
<dbReference type="InterPro" id="IPR045119">
    <property type="entry name" value="SUN1-5"/>
</dbReference>
<evidence type="ECO:0000313" key="7">
    <source>
        <dbReference type="Proteomes" id="UP000472265"/>
    </source>
</evidence>
<reference evidence="6" key="1">
    <citation type="submission" date="2021-04" db="EMBL/GenBank/DDBJ databases">
        <authorList>
            <consortium name="Wellcome Sanger Institute Data Sharing"/>
        </authorList>
    </citation>
    <scope>NUCLEOTIDE SEQUENCE [LARGE SCALE GENOMIC DNA]</scope>
</reference>
<dbReference type="PANTHER" id="PTHR12911:SF8">
    <property type="entry name" value="KLAROID PROTEIN-RELATED"/>
    <property type="match status" value="1"/>
</dbReference>
<dbReference type="GeneTree" id="ENSGT00940000155830"/>
<dbReference type="Pfam" id="PF07738">
    <property type="entry name" value="Sad1_UNC"/>
    <property type="match status" value="1"/>
</dbReference>
<accession>A0A671Y319</accession>
<keyword evidence="7" id="KW-1185">Reference proteome</keyword>
<evidence type="ECO:0000256" key="4">
    <source>
        <dbReference type="ARBA" id="ARBA00023136"/>
    </source>
</evidence>
<dbReference type="GO" id="GO:0005637">
    <property type="term" value="C:nuclear inner membrane"/>
    <property type="evidence" value="ECO:0007669"/>
    <property type="project" value="UniProtKB-SubCell"/>
</dbReference>
<keyword evidence="2" id="KW-0812">Transmembrane</keyword>
<dbReference type="Gene3D" id="2.60.120.260">
    <property type="entry name" value="Galactose-binding domain-like"/>
    <property type="match status" value="1"/>
</dbReference>
<feature type="domain" description="SUN" evidence="5">
    <location>
        <begin position="1"/>
        <end position="170"/>
    </location>
</feature>
<evidence type="ECO:0000313" key="6">
    <source>
        <dbReference type="Ensembl" id="ENSSAUP00010057929.1"/>
    </source>
</evidence>
<evidence type="ECO:0000256" key="2">
    <source>
        <dbReference type="ARBA" id="ARBA00022692"/>
    </source>
</evidence>